<feature type="transmembrane region" description="Helical" evidence="1">
    <location>
        <begin position="180"/>
        <end position="202"/>
    </location>
</feature>
<gene>
    <name evidence="2" type="ORF">NTJ_09340</name>
</gene>
<reference evidence="2 3" key="1">
    <citation type="submission" date="2023-09" db="EMBL/GenBank/DDBJ databases">
        <title>Nesidiocoris tenuis whole genome shotgun sequence.</title>
        <authorList>
            <person name="Shibata T."/>
            <person name="Shimoda M."/>
            <person name="Kobayashi T."/>
            <person name="Uehara T."/>
        </authorList>
    </citation>
    <scope>NUCLEOTIDE SEQUENCE [LARGE SCALE GENOMIC DNA]</scope>
    <source>
        <strain evidence="2 3">Japan</strain>
    </source>
</reference>
<dbReference type="Pfam" id="PF07898">
    <property type="entry name" value="DUF1676"/>
    <property type="match status" value="1"/>
</dbReference>
<dbReference type="InterPro" id="IPR012464">
    <property type="entry name" value="DUF1676"/>
</dbReference>
<dbReference type="EMBL" id="AP028915">
    <property type="protein sequence ID" value="BES96528.1"/>
    <property type="molecule type" value="Genomic_DNA"/>
</dbReference>
<keyword evidence="3" id="KW-1185">Reference proteome</keyword>
<dbReference type="PANTHER" id="PTHR21879:SF12">
    <property type="entry name" value="OSIRIS 12"/>
    <property type="match status" value="1"/>
</dbReference>
<organism evidence="2 3">
    <name type="scientific">Nesidiocoris tenuis</name>
    <dbReference type="NCBI Taxonomy" id="355587"/>
    <lineage>
        <taxon>Eukaryota</taxon>
        <taxon>Metazoa</taxon>
        <taxon>Ecdysozoa</taxon>
        <taxon>Arthropoda</taxon>
        <taxon>Hexapoda</taxon>
        <taxon>Insecta</taxon>
        <taxon>Pterygota</taxon>
        <taxon>Neoptera</taxon>
        <taxon>Paraneoptera</taxon>
        <taxon>Hemiptera</taxon>
        <taxon>Heteroptera</taxon>
        <taxon>Panheteroptera</taxon>
        <taxon>Cimicomorpha</taxon>
        <taxon>Miridae</taxon>
        <taxon>Dicyphina</taxon>
        <taxon>Nesidiocoris</taxon>
    </lineage>
</organism>
<evidence type="ECO:0000313" key="3">
    <source>
        <dbReference type="Proteomes" id="UP001307889"/>
    </source>
</evidence>
<sequence>MKPGMLGGAPLSGLVFEEAVGTIKGSTGVSLVAMSSYRLISALVVIVVVSSANAVDEPWRIVNKVWDDCSTQSDVAGCLQGKAVTFMDRAARAESISFGDAISVVRTKPLDISREGKALSDNDVEEAGKEGRLTDLLWDRAARFLSSHTVKVNLPKISAEDLKSGVEEGRGKMKKMMGTMMMMGAMKAMALIPIALGVLFLLAGKALIIAKIALVLSLIITLKKLLSAKQEEHGGWQSSGGHGGGWDRRSMESSPIAHNLAYNAYKPQ</sequence>
<evidence type="ECO:0000256" key="1">
    <source>
        <dbReference type="SAM" id="Phobius"/>
    </source>
</evidence>
<accession>A0ABN7AWY9</accession>
<dbReference type="PANTHER" id="PTHR21879">
    <property type="entry name" value="FI03362P-RELATED-RELATED"/>
    <property type="match status" value="1"/>
</dbReference>
<evidence type="ECO:0000313" key="2">
    <source>
        <dbReference type="EMBL" id="BES96528.1"/>
    </source>
</evidence>
<keyword evidence="1" id="KW-1133">Transmembrane helix</keyword>
<proteinExistence type="predicted"/>
<keyword evidence="1" id="KW-0472">Membrane</keyword>
<name>A0ABN7AWY9_9HEMI</name>
<dbReference type="Proteomes" id="UP001307889">
    <property type="component" value="Chromosome 7"/>
</dbReference>
<protein>
    <submittedName>
        <fullName evidence="2">Uncharacterized protein</fullName>
    </submittedName>
</protein>
<keyword evidence="1" id="KW-0812">Transmembrane</keyword>